<keyword evidence="7 10" id="KW-0805">Transcription regulation</keyword>
<dbReference type="Gene3D" id="2.30.30.1020">
    <property type="entry name" value="CCR4-NOT complex subunit 2/3/5, C-terminal domain"/>
    <property type="match status" value="1"/>
</dbReference>
<feature type="region of interest" description="Disordered" evidence="12">
    <location>
        <begin position="250"/>
        <end position="321"/>
    </location>
</feature>
<dbReference type="PIRSF" id="PIRSF005290">
    <property type="entry name" value="NOT_su_3_5"/>
    <property type="match status" value="1"/>
</dbReference>
<evidence type="ECO:0000256" key="12">
    <source>
        <dbReference type="SAM" id="MobiDB-lite"/>
    </source>
</evidence>
<feature type="region of interest" description="Disordered" evidence="12">
    <location>
        <begin position="346"/>
        <end position="474"/>
    </location>
</feature>
<evidence type="ECO:0000256" key="2">
    <source>
        <dbReference type="ARBA" id="ARBA00004496"/>
    </source>
</evidence>
<keyword evidence="8 10" id="KW-0804">Transcription</keyword>
<evidence type="ECO:0000256" key="6">
    <source>
        <dbReference type="ARBA" id="ARBA00022553"/>
    </source>
</evidence>
<dbReference type="InterPro" id="IPR007207">
    <property type="entry name" value="Not_N"/>
</dbReference>
<keyword evidence="9 10" id="KW-0539">Nucleus</keyword>
<evidence type="ECO:0000256" key="11">
    <source>
        <dbReference type="SAM" id="Coils"/>
    </source>
</evidence>
<dbReference type="GO" id="GO:0000932">
    <property type="term" value="C:P-body"/>
    <property type="evidence" value="ECO:0007669"/>
    <property type="project" value="UniProtKB-UniRule"/>
</dbReference>
<dbReference type="Pfam" id="PF04153">
    <property type="entry name" value="NOT2_3_5_C"/>
    <property type="match status" value="1"/>
</dbReference>
<dbReference type="InterPro" id="IPR007282">
    <property type="entry name" value="NOT2/3/5_C"/>
</dbReference>
<dbReference type="Proteomes" id="UP000275078">
    <property type="component" value="Unassembled WGS sequence"/>
</dbReference>
<comment type="function">
    <text evidence="10">Acts as component of the CCR4-NOT core complex, which in the nucleus seems to be a general transcription factor, and in the cytoplasm the major mRNA deadenylase involved in mRNA turnover. The NOT protein subcomplex negatively regulates the basal and activated transcription of many genes. Preferentially affects TC-type TATA element-dependent transcription. Could directly or indirectly inhibit component(s) of the general transcription machinery.</text>
</comment>
<evidence type="ECO:0000313" key="16">
    <source>
        <dbReference type="Proteomes" id="UP000275078"/>
    </source>
</evidence>
<keyword evidence="4 10" id="KW-0963">Cytoplasm</keyword>
<comment type="subcellular location">
    <subcellularLocation>
        <location evidence="2 10">Cytoplasm</location>
    </subcellularLocation>
    <subcellularLocation>
        <location evidence="1 10">Nucleus</location>
    </subcellularLocation>
</comment>
<keyword evidence="5 10" id="KW-0678">Repressor</keyword>
<reference evidence="15 16" key="1">
    <citation type="journal article" date="2018" name="Nat. Ecol. Evol.">
        <title>Pezizomycetes genomes reveal the molecular basis of ectomycorrhizal truffle lifestyle.</title>
        <authorList>
            <person name="Murat C."/>
            <person name="Payen T."/>
            <person name="Noel B."/>
            <person name="Kuo A."/>
            <person name="Morin E."/>
            <person name="Chen J."/>
            <person name="Kohler A."/>
            <person name="Krizsan K."/>
            <person name="Balestrini R."/>
            <person name="Da Silva C."/>
            <person name="Montanini B."/>
            <person name="Hainaut M."/>
            <person name="Levati E."/>
            <person name="Barry K.W."/>
            <person name="Belfiori B."/>
            <person name="Cichocki N."/>
            <person name="Clum A."/>
            <person name="Dockter R.B."/>
            <person name="Fauchery L."/>
            <person name="Guy J."/>
            <person name="Iotti M."/>
            <person name="Le Tacon F."/>
            <person name="Lindquist E.A."/>
            <person name="Lipzen A."/>
            <person name="Malagnac F."/>
            <person name="Mello A."/>
            <person name="Molinier V."/>
            <person name="Miyauchi S."/>
            <person name="Poulain J."/>
            <person name="Riccioni C."/>
            <person name="Rubini A."/>
            <person name="Sitrit Y."/>
            <person name="Splivallo R."/>
            <person name="Traeger S."/>
            <person name="Wang M."/>
            <person name="Zifcakova L."/>
            <person name="Wipf D."/>
            <person name="Zambonelli A."/>
            <person name="Paolocci F."/>
            <person name="Nowrousian M."/>
            <person name="Ottonello S."/>
            <person name="Baldrian P."/>
            <person name="Spatafora J.W."/>
            <person name="Henrissat B."/>
            <person name="Nagy L.G."/>
            <person name="Aury J.M."/>
            <person name="Wincker P."/>
            <person name="Grigoriev I.V."/>
            <person name="Bonfante P."/>
            <person name="Martin F.M."/>
        </authorList>
    </citation>
    <scope>NUCLEOTIDE SEQUENCE [LARGE SCALE GENOMIC DNA]</scope>
    <source>
        <strain evidence="15 16">RN42</strain>
    </source>
</reference>
<feature type="domain" description="NOT2/NOT3/NOT5 C-terminal" evidence="14">
    <location>
        <begin position="538"/>
        <end position="664"/>
    </location>
</feature>
<feature type="compositionally biased region" description="Low complexity" evidence="12">
    <location>
        <begin position="439"/>
        <end position="448"/>
    </location>
</feature>
<evidence type="ECO:0000256" key="5">
    <source>
        <dbReference type="ARBA" id="ARBA00022491"/>
    </source>
</evidence>
<keyword evidence="16" id="KW-1185">Reference proteome</keyword>
<dbReference type="Pfam" id="PF04065">
    <property type="entry name" value="Not3"/>
    <property type="match status" value="1"/>
</dbReference>
<gene>
    <name evidence="15" type="ORF">BJ508DRAFT_416150</name>
</gene>
<sequence length="669" mass="75063">MAQRKLQQEVERCFKKVAEGIQAFEGIFDKIQQTTNASQKEKLEDSLKREIKKLQRQRDLIKAWAASSEIKDKKPLMENRKAIETQMERFKAVEKEMKTKAYSKEGLMASTKLDPKEKEKAELREFLSECVSKLEQQIEMCEAESESIMATFRKGKKDSHKTDRVAEIERQVERHKWHIIKLELIMRLLENGNLEVEPVSALREDIKYYVDSNQDPDFAEDESIYDELNLDEEGAEEAFGIGFDDKLSSQDAASIQDDLSESRPKGDLTSNPVAQRRPSTQLKSPMPAPATLHTPSTPATTSATIATPTSKPAPAPATPAGQPLKYASAAAAAAAIDRNGVGILPLPPPPGIPTNANGMSNSSLPPANAPKEPSQKNTPLTQAAVPDMSAHRSASSSMPPTPILDKVDKLASTHTSTPSPRSQPAIPASIPEQPAQAQASSKPSTKPSTPAPPPGFPNAGIAPPPNLPHPNPMQQVHNLAQLNSPGVFQTNGHSTPQTEPIYHLPECLRDLEMDFERTKQRIQAPPNPSYGRLLGMSFATAPIATDAEKPRHYKPTTRFNTSPHYPQEVLPIFDDPELYAKLDADVLFYVFYYRQGTYAQLLAAKELKRQSWRFHKLYHTWFQRHEEPKHISEEFEQGTYRFFDFESTWMNRRKTDFQFIYKYLEDEVL</sequence>
<evidence type="ECO:0000259" key="14">
    <source>
        <dbReference type="Pfam" id="PF04153"/>
    </source>
</evidence>
<dbReference type="EMBL" id="ML119703">
    <property type="protein sequence ID" value="RPA79053.1"/>
    <property type="molecule type" value="Genomic_DNA"/>
</dbReference>
<evidence type="ECO:0000256" key="1">
    <source>
        <dbReference type="ARBA" id="ARBA00004123"/>
    </source>
</evidence>
<evidence type="ECO:0000313" key="15">
    <source>
        <dbReference type="EMBL" id="RPA79053.1"/>
    </source>
</evidence>
<feature type="compositionally biased region" description="Low complexity" evidence="12">
    <location>
        <begin position="289"/>
        <end position="310"/>
    </location>
</feature>
<keyword evidence="11" id="KW-0175">Coiled coil</keyword>
<evidence type="ECO:0000256" key="4">
    <source>
        <dbReference type="ARBA" id="ARBA00022490"/>
    </source>
</evidence>
<dbReference type="STRING" id="1160509.A0A3N4HYW1"/>
<feature type="compositionally biased region" description="Polar residues" evidence="12">
    <location>
        <begin position="268"/>
        <end position="283"/>
    </location>
</feature>
<feature type="compositionally biased region" description="Polar residues" evidence="12">
    <location>
        <begin position="354"/>
        <end position="365"/>
    </location>
</feature>
<feature type="coiled-coil region" evidence="11">
    <location>
        <begin position="124"/>
        <end position="151"/>
    </location>
</feature>
<evidence type="ECO:0000256" key="7">
    <source>
        <dbReference type="ARBA" id="ARBA00023015"/>
    </source>
</evidence>
<dbReference type="OrthoDB" id="293823at2759"/>
<proteinExistence type="inferred from homology"/>
<evidence type="ECO:0000259" key="13">
    <source>
        <dbReference type="Pfam" id="PF04065"/>
    </source>
</evidence>
<evidence type="ECO:0000256" key="10">
    <source>
        <dbReference type="PIRNR" id="PIRNR005290"/>
    </source>
</evidence>
<feature type="compositionally biased region" description="Polar residues" evidence="12">
    <location>
        <begin position="412"/>
        <end position="422"/>
    </location>
</feature>
<dbReference type="InterPro" id="IPR038635">
    <property type="entry name" value="CCR4-NOT_su2/3/5_C_sf"/>
</dbReference>
<dbReference type="GO" id="GO:0000289">
    <property type="term" value="P:nuclear-transcribed mRNA poly(A) tail shortening"/>
    <property type="evidence" value="ECO:0007669"/>
    <property type="project" value="UniProtKB-ARBA"/>
</dbReference>
<accession>A0A3N4HYW1</accession>
<keyword evidence="6" id="KW-0597">Phosphoprotein</keyword>
<dbReference type="InterPro" id="IPR012270">
    <property type="entry name" value="CCR4-NOT_su3/5"/>
</dbReference>
<feature type="compositionally biased region" description="Pro residues" evidence="12">
    <location>
        <begin position="449"/>
        <end position="471"/>
    </location>
</feature>
<dbReference type="GO" id="GO:0030015">
    <property type="term" value="C:CCR4-NOT core complex"/>
    <property type="evidence" value="ECO:0007669"/>
    <property type="project" value="UniProtKB-UniRule"/>
</dbReference>
<protein>
    <recommendedName>
        <fullName evidence="10">General negative regulator of transcription subunit</fullName>
    </recommendedName>
</protein>
<comment type="similarity">
    <text evidence="3 10">Belongs to the CNOT2/3/5 family.</text>
</comment>
<dbReference type="FunFam" id="2.30.30.1020:FF:000006">
    <property type="entry name" value="CCR4-NOT transcription complex, subunit 3"/>
    <property type="match status" value="1"/>
</dbReference>
<dbReference type="GO" id="GO:0006355">
    <property type="term" value="P:regulation of DNA-templated transcription"/>
    <property type="evidence" value="ECO:0007669"/>
    <property type="project" value="InterPro"/>
</dbReference>
<dbReference type="GO" id="GO:0005634">
    <property type="term" value="C:nucleus"/>
    <property type="evidence" value="ECO:0007669"/>
    <property type="project" value="UniProtKB-SubCell"/>
</dbReference>
<evidence type="ECO:0000256" key="9">
    <source>
        <dbReference type="ARBA" id="ARBA00023242"/>
    </source>
</evidence>
<dbReference type="AlphaFoldDB" id="A0A3N4HYW1"/>
<keyword evidence="10" id="KW-0010">Activator</keyword>
<dbReference type="PANTHER" id="PTHR23326">
    <property type="entry name" value="CCR4 NOT-RELATED"/>
    <property type="match status" value="1"/>
</dbReference>
<feature type="domain" description="CCR4-Not complex component Not N-terminal" evidence="13">
    <location>
        <begin position="3"/>
        <end position="231"/>
    </location>
</feature>
<evidence type="ECO:0000256" key="3">
    <source>
        <dbReference type="ARBA" id="ARBA00007682"/>
    </source>
</evidence>
<organism evidence="15 16">
    <name type="scientific">Ascobolus immersus RN42</name>
    <dbReference type="NCBI Taxonomy" id="1160509"/>
    <lineage>
        <taxon>Eukaryota</taxon>
        <taxon>Fungi</taxon>
        <taxon>Dikarya</taxon>
        <taxon>Ascomycota</taxon>
        <taxon>Pezizomycotina</taxon>
        <taxon>Pezizomycetes</taxon>
        <taxon>Pezizales</taxon>
        <taxon>Ascobolaceae</taxon>
        <taxon>Ascobolus</taxon>
    </lineage>
</organism>
<evidence type="ECO:0000256" key="8">
    <source>
        <dbReference type="ARBA" id="ARBA00023163"/>
    </source>
</evidence>
<name>A0A3N4HYW1_ASCIM</name>
<dbReference type="InterPro" id="IPR040168">
    <property type="entry name" value="Not2/3/5"/>
</dbReference>